<keyword evidence="2" id="KW-0479">Metal-binding</keyword>
<evidence type="ECO:0000256" key="4">
    <source>
        <dbReference type="ARBA" id="ARBA00023014"/>
    </source>
</evidence>
<organism evidence="6 7">
    <name type="scientific">Mesobacillus selenatarsenatis</name>
    <dbReference type="NCBI Taxonomy" id="388741"/>
    <lineage>
        <taxon>Bacteria</taxon>
        <taxon>Bacillati</taxon>
        <taxon>Bacillota</taxon>
        <taxon>Bacilli</taxon>
        <taxon>Bacillales</taxon>
        <taxon>Bacillaceae</taxon>
        <taxon>Mesobacillus</taxon>
    </lineage>
</organism>
<dbReference type="RefSeq" id="WP_167832885.1">
    <property type="nucleotide sequence ID" value="NZ_JAAVUM010000009.1"/>
</dbReference>
<keyword evidence="4" id="KW-0411">Iron-sulfur</keyword>
<dbReference type="PROSITE" id="PS51379">
    <property type="entry name" value="4FE4S_FER_2"/>
    <property type="match status" value="3"/>
</dbReference>
<dbReference type="PROSITE" id="PS00198">
    <property type="entry name" value="4FE4S_FER_1"/>
    <property type="match status" value="2"/>
</dbReference>
<protein>
    <submittedName>
        <fullName evidence="6">4Fe-4S binding protein</fullName>
    </submittedName>
</protein>
<dbReference type="InterPro" id="IPR050572">
    <property type="entry name" value="Fe-S_Ferredoxin"/>
</dbReference>
<dbReference type="SUPFAM" id="SSF54862">
    <property type="entry name" value="4Fe-4S ferredoxins"/>
    <property type="match status" value="2"/>
</dbReference>
<feature type="domain" description="4Fe-4S ferredoxin-type" evidence="5">
    <location>
        <begin position="200"/>
        <end position="228"/>
    </location>
</feature>
<reference evidence="6 7" key="1">
    <citation type="submission" date="2020-03" db="EMBL/GenBank/DDBJ databases">
        <authorList>
            <person name="Sun Q."/>
        </authorList>
    </citation>
    <scope>NUCLEOTIDE SEQUENCE [LARGE SCALE GENOMIC DNA]</scope>
    <source>
        <strain evidence="6 7">KACC 21451</strain>
    </source>
</reference>
<evidence type="ECO:0000256" key="1">
    <source>
        <dbReference type="ARBA" id="ARBA00022485"/>
    </source>
</evidence>
<dbReference type="AlphaFoldDB" id="A0A846TM99"/>
<comment type="caution">
    <text evidence="6">The sequence shown here is derived from an EMBL/GenBank/DDBJ whole genome shotgun (WGS) entry which is preliminary data.</text>
</comment>
<keyword evidence="3" id="KW-0408">Iron</keyword>
<evidence type="ECO:0000313" key="6">
    <source>
        <dbReference type="EMBL" id="NKE06467.1"/>
    </source>
</evidence>
<dbReference type="PANTHER" id="PTHR43687">
    <property type="entry name" value="ADENYLYLSULFATE REDUCTASE, BETA SUBUNIT"/>
    <property type="match status" value="1"/>
</dbReference>
<evidence type="ECO:0000256" key="3">
    <source>
        <dbReference type="ARBA" id="ARBA00023004"/>
    </source>
</evidence>
<dbReference type="InterPro" id="IPR017896">
    <property type="entry name" value="4Fe4S_Fe-S-bd"/>
</dbReference>
<dbReference type="GO" id="GO:0051539">
    <property type="term" value="F:4 iron, 4 sulfur cluster binding"/>
    <property type="evidence" value="ECO:0007669"/>
    <property type="project" value="UniProtKB-KW"/>
</dbReference>
<proteinExistence type="predicted"/>
<dbReference type="Proteomes" id="UP000587942">
    <property type="component" value="Unassembled WGS sequence"/>
</dbReference>
<name>A0A846TM99_9BACI</name>
<keyword evidence="1" id="KW-0004">4Fe-4S</keyword>
<dbReference type="Pfam" id="PF00037">
    <property type="entry name" value="Fer4"/>
    <property type="match status" value="1"/>
</dbReference>
<evidence type="ECO:0000313" key="7">
    <source>
        <dbReference type="Proteomes" id="UP000587942"/>
    </source>
</evidence>
<feature type="domain" description="4Fe-4S ferredoxin-type" evidence="5">
    <location>
        <begin position="229"/>
        <end position="258"/>
    </location>
</feature>
<dbReference type="EMBL" id="JAAVUM010000009">
    <property type="protein sequence ID" value="NKE06467.1"/>
    <property type="molecule type" value="Genomic_DNA"/>
</dbReference>
<sequence>MSLLTNWLESLSYELEISESCTRKISPLSTCSACLDECPDDGILFEDGKILIDDKRCSFCGVCITVCPVQAVKGQSPSRMVKLNYLLLEQQSPLPSMMEMLYYHKKGIRFIHQPSLTTDLVDRINQVNEILGEMQLERLHVTNQFVLKEKEQPRLSRRDFFTKLSLDSKRTVLSSVTPVKWRFNESYFKPSVLFKDWSFYQVKISEDECTLCEGCFNVCPPGIFSLGESELILNENQCTGCNLCMDICKTNAIIVKMKVHQAPPFSYNLHKNVCTQCGSGFLAWEESDSCHICRTTEKPDFFL</sequence>
<dbReference type="GO" id="GO:0046872">
    <property type="term" value="F:metal ion binding"/>
    <property type="evidence" value="ECO:0007669"/>
    <property type="project" value="UniProtKB-KW"/>
</dbReference>
<evidence type="ECO:0000259" key="5">
    <source>
        <dbReference type="PROSITE" id="PS51379"/>
    </source>
</evidence>
<dbReference type="Gene3D" id="3.30.70.20">
    <property type="match status" value="2"/>
</dbReference>
<dbReference type="PANTHER" id="PTHR43687:SF1">
    <property type="entry name" value="FERREDOXIN III"/>
    <property type="match status" value="1"/>
</dbReference>
<dbReference type="Pfam" id="PF12838">
    <property type="entry name" value="Fer4_7"/>
    <property type="match status" value="1"/>
</dbReference>
<feature type="domain" description="4Fe-4S ferredoxin-type" evidence="5">
    <location>
        <begin position="48"/>
        <end position="77"/>
    </location>
</feature>
<dbReference type="InterPro" id="IPR017900">
    <property type="entry name" value="4Fe4S_Fe_S_CS"/>
</dbReference>
<accession>A0A846TM99</accession>
<evidence type="ECO:0000256" key="2">
    <source>
        <dbReference type="ARBA" id="ARBA00022723"/>
    </source>
</evidence>
<gene>
    <name evidence="6" type="ORF">GWK17_13485</name>
</gene>